<dbReference type="InterPro" id="IPR036980">
    <property type="entry name" value="RNase_P/MRP_Rpp29_sf"/>
</dbReference>
<comment type="subcellular location">
    <subcellularLocation>
        <location evidence="1">Nucleus</location>
    </subcellularLocation>
</comment>
<organism evidence="9 10">
    <name type="scientific">Maudiozyma humilis</name>
    <name type="common">Sour dough yeast</name>
    <name type="synonym">Kazachstania humilis</name>
    <dbReference type="NCBI Taxonomy" id="51915"/>
    <lineage>
        <taxon>Eukaryota</taxon>
        <taxon>Fungi</taxon>
        <taxon>Dikarya</taxon>
        <taxon>Ascomycota</taxon>
        <taxon>Saccharomycotina</taxon>
        <taxon>Saccharomycetes</taxon>
        <taxon>Saccharomycetales</taxon>
        <taxon>Saccharomycetaceae</taxon>
        <taxon>Maudiozyma</taxon>
    </lineage>
</organism>
<dbReference type="InterPro" id="IPR023538">
    <property type="entry name" value="RNP1"/>
</dbReference>
<dbReference type="InterPro" id="IPR016848">
    <property type="entry name" value="RNase_P/MRP_Rpp29-subunit"/>
</dbReference>
<reference evidence="9 10" key="1">
    <citation type="journal article" date="2023" name="Elife">
        <title>Identification of key yeast species and microbe-microbe interactions impacting larval growth of Drosophila in the wild.</title>
        <authorList>
            <person name="Mure A."/>
            <person name="Sugiura Y."/>
            <person name="Maeda R."/>
            <person name="Honda K."/>
            <person name="Sakurai N."/>
            <person name="Takahashi Y."/>
            <person name="Watada M."/>
            <person name="Katoh T."/>
            <person name="Gotoh A."/>
            <person name="Gotoh Y."/>
            <person name="Taniguchi I."/>
            <person name="Nakamura K."/>
            <person name="Hayashi T."/>
            <person name="Katayama T."/>
            <person name="Uemura T."/>
            <person name="Hattori Y."/>
        </authorList>
    </citation>
    <scope>NUCLEOTIDE SEQUENCE [LARGE SCALE GENOMIC DNA]</scope>
    <source>
        <strain evidence="9 10">KH-74</strain>
    </source>
</reference>
<dbReference type="PANTHER" id="PTHR13348">
    <property type="entry name" value="RIBONUCLEASE P SUBUNIT P29"/>
    <property type="match status" value="1"/>
</dbReference>
<dbReference type="PANTHER" id="PTHR13348:SF0">
    <property type="entry name" value="RIBONUCLEASE P PROTEIN SUBUNIT P29"/>
    <property type="match status" value="1"/>
</dbReference>
<dbReference type="InterPro" id="IPR023534">
    <property type="entry name" value="Rof/RNase_P-like"/>
</dbReference>
<evidence type="ECO:0000313" key="9">
    <source>
        <dbReference type="EMBL" id="GMM56700.1"/>
    </source>
</evidence>
<evidence type="ECO:0000256" key="1">
    <source>
        <dbReference type="ARBA" id="ARBA00004123"/>
    </source>
</evidence>
<protein>
    <recommendedName>
        <fullName evidence="8">Ribonuclease P protein subunit</fullName>
    </recommendedName>
</protein>
<dbReference type="GO" id="GO:0016787">
    <property type="term" value="F:hydrolase activity"/>
    <property type="evidence" value="ECO:0007669"/>
    <property type="project" value="UniProtKB-KW"/>
</dbReference>
<dbReference type="Proteomes" id="UP001377567">
    <property type="component" value="Unassembled WGS sequence"/>
</dbReference>
<dbReference type="GO" id="GO:0004519">
    <property type="term" value="F:endonuclease activity"/>
    <property type="evidence" value="ECO:0007669"/>
    <property type="project" value="UniProtKB-KW"/>
</dbReference>
<dbReference type="GO" id="GO:0005634">
    <property type="term" value="C:nucleus"/>
    <property type="evidence" value="ECO:0007669"/>
    <property type="project" value="UniProtKB-SubCell"/>
</dbReference>
<dbReference type="GO" id="GO:0006364">
    <property type="term" value="P:rRNA processing"/>
    <property type="evidence" value="ECO:0007669"/>
    <property type="project" value="TreeGrafter"/>
</dbReference>
<dbReference type="HAMAP" id="MF_00754">
    <property type="entry name" value="RNase_P_1"/>
    <property type="match status" value="1"/>
</dbReference>
<evidence type="ECO:0000256" key="5">
    <source>
        <dbReference type="ARBA" id="ARBA00022722"/>
    </source>
</evidence>
<dbReference type="GO" id="GO:0001682">
    <property type="term" value="P:tRNA 5'-leader removal"/>
    <property type="evidence" value="ECO:0007669"/>
    <property type="project" value="InterPro"/>
</dbReference>
<proteinExistence type="inferred from homology"/>
<dbReference type="Pfam" id="PF01868">
    <property type="entry name" value="RNase_P-MRP_p29"/>
    <property type="match status" value="1"/>
</dbReference>
<dbReference type="SUPFAM" id="SSF101744">
    <property type="entry name" value="Rof/RNase P subunit-like"/>
    <property type="match status" value="1"/>
</dbReference>
<keyword evidence="4 8" id="KW-0819">tRNA processing</keyword>
<accession>A0AAV5RZ50</accession>
<dbReference type="GO" id="GO:0030677">
    <property type="term" value="C:ribonuclease P complex"/>
    <property type="evidence" value="ECO:0007669"/>
    <property type="project" value="InterPro"/>
</dbReference>
<comment type="caution">
    <text evidence="9">The sequence shown here is derived from an EMBL/GenBank/DDBJ whole genome shotgun (WGS) entry which is preliminary data.</text>
</comment>
<dbReference type="GO" id="GO:0000172">
    <property type="term" value="C:ribonuclease MRP complex"/>
    <property type="evidence" value="ECO:0007669"/>
    <property type="project" value="InterPro"/>
</dbReference>
<keyword evidence="6" id="KW-0255">Endonuclease</keyword>
<dbReference type="GO" id="GO:0033204">
    <property type="term" value="F:ribonuclease P RNA binding"/>
    <property type="evidence" value="ECO:0007669"/>
    <property type="project" value="InterPro"/>
</dbReference>
<keyword evidence="8" id="KW-0539">Nucleus</keyword>
<gene>
    <name evidence="9" type="ORF">DAKH74_033160</name>
</gene>
<evidence type="ECO:0000256" key="2">
    <source>
        <dbReference type="ARBA" id="ARBA00006181"/>
    </source>
</evidence>
<evidence type="ECO:0000313" key="10">
    <source>
        <dbReference type="Proteomes" id="UP001377567"/>
    </source>
</evidence>
<comment type="similarity">
    <text evidence="2">Belongs to the eukaryotic/archaeal RNase P protein component 1 family.</text>
</comment>
<dbReference type="PIRSF" id="PIRSF027081">
    <property type="entry name" value="RNase_P/MRP_p29_subunit"/>
    <property type="match status" value="1"/>
</dbReference>
<keyword evidence="7" id="KW-0378">Hydrolase</keyword>
<dbReference type="Gene3D" id="2.30.30.210">
    <property type="entry name" value="Ribonuclease P/MRP, subunit p29"/>
    <property type="match status" value="1"/>
</dbReference>
<evidence type="ECO:0000256" key="4">
    <source>
        <dbReference type="ARBA" id="ARBA00022694"/>
    </source>
</evidence>
<keyword evidence="3" id="KW-0963">Cytoplasm</keyword>
<dbReference type="AlphaFoldDB" id="A0AAV5RZ50"/>
<keyword evidence="5" id="KW-0540">Nuclease</keyword>
<evidence type="ECO:0000256" key="6">
    <source>
        <dbReference type="ARBA" id="ARBA00022759"/>
    </source>
</evidence>
<name>A0AAV5RZ50_MAUHU</name>
<evidence type="ECO:0000256" key="7">
    <source>
        <dbReference type="ARBA" id="ARBA00022801"/>
    </source>
</evidence>
<evidence type="ECO:0000256" key="3">
    <source>
        <dbReference type="ARBA" id="ARBA00022490"/>
    </source>
</evidence>
<dbReference type="EMBL" id="BTGD01000010">
    <property type="protein sequence ID" value="GMM56700.1"/>
    <property type="molecule type" value="Genomic_DNA"/>
</dbReference>
<evidence type="ECO:0000256" key="8">
    <source>
        <dbReference type="PIRNR" id="PIRNR027081"/>
    </source>
</evidence>
<keyword evidence="10" id="KW-1185">Reference proteome</keyword>
<dbReference type="SMART" id="SM00538">
    <property type="entry name" value="POP4"/>
    <property type="match status" value="1"/>
</dbReference>
<sequence length="278" mass="32253">MDKTQSFIKECLFTKSFDNPNKPIDEDRLHETLLLMPTDGGQTGRLRRARSSLKINAENIKAQGNEVKHPNYRSVNKNSKIAMRDFIHDSRKASMEAKRIAADRKIQSKAELRQYVKDNNSVLYERLPKYDAFLPMYKDFWVSYMRDILDLSQDTQVGSTPKLNAEAALMRLSMADYNGSRLRVTHSKNKNMIGIEGIVVWDSQKTFIMIVKGKLVDEIKSIPKRGTVFGFQIPINEEEALEYSILGDRFKYRSVDRASRKFKARRCDDMLHYVLQEN</sequence>
<dbReference type="InterPro" id="IPR002730">
    <property type="entry name" value="Rpp29/RNP1"/>
</dbReference>